<sequence length="183" mass="20617">MEDLSAVMSKYSLPRVHYALTINPWCHIQTAWKRKLKCAVEHIVEIDKTEDVEALQAGHMCRTENHIYGLSIHSLVGAAEDLLPLFLQASTSWQEHKVSPGGHSIPYNQAQALEEPTHGMCKLTTTYASKPTVVEDIVNKVVECLTPMLTELMQAIMKQEDLTSLQAQLSHRQRENKGRQTAQ</sequence>
<name>A0A8I3AGD7_9AGAM</name>
<dbReference type="OrthoDB" id="2747940at2759"/>
<comment type="caution">
    <text evidence="1">The sequence shown here is derived from an EMBL/GenBank/DDBJ whole genome shotgun (WGS) entry which is preliminary data.</text>
</comment>
<reference evidence="1" key="1">
    <citation type="submission" date="2021-03" db="EMBL/GenBank/DDBJ databases">
        <title>Evolutionary innovations through gain and loss of genes in the ectomycorrhizal Boletales.</title>
        <authorList>
            <person name="Wu G."/>
            <person name="Miyauchi S."/>
            <person name="Morin E."/>
            <person name="Yang Z.-L."/>
            <person name="Xu J."/>
            <person name="Martin F.M."/>
        </authorList>
    </citation>
    <scope>NUCLEOTIDE SEQUENCE</scope>
    <source>
        <strain evidence="1">BR01</strain>
    </source>
</reference>
<keyword evidence="2" id="KW-1185">Reference proteome</keyword>
<protein>
    <submittedName>
        <fullName evidence="1">Uncharacterized protein</fullName>
    </submittedName>
</protein>
<organism evidence="1 2">
    <name type="scientific">Boletus reticuloceps</name>
    <dbReference type="NCBI Taxonomy" id="495285"/>
    <lineage>
        <taxon>Eukaryota</taxon>
        <taxon>Fungi</taxon>
        <taxon>Dikarya</taxon>
        <taxon>Basidiomycota</taxon>
        <taxon>Agaricomycotina</taxon>
        <taxon>Agaricomycetes</taxon>
        <taxon>Agaricomycetidae</taxon>
        <taxon>Boletales</taxon>
        <taxon>Boletineae</taxon>
        <taxon>Boletaceae</taxon>
        <taxon>Boletoideae</taxon>
        <taxon>Boletus</taxon>
    </lineage>
</organism>
<evidence type="ECO:0000313" key="2">
    <source>
        <dbReference type="Proteomes" id="UP000683000"/>
    </source>
</evidence>
<dbReference type="AlphaFoldDB" id="A0A8I3AGD7"/>
<gene>
    <name evidence="1" type="ORF">JVT61DRAFT_25</name>
</gene>
<dbReference type="Proteomes" id="UP000683000">
    <property type="component" value="Unassembled WGS sequence"/>
</dbReference>
<dbReference type="EMBL" id="JAGFBS010000001">
    <property type="protein sequence ID" value="KAG6381456.1"/>
    <property type="molecule type" value="Genomic_DNA"/>
</dbReference>
<accession>A0A8I3AGD7</accession>
<evidence type="ECO:0000313" key="1">
    <source>
        <dbReference type="EMBL" id="KAG6381456.1"/>
    </source>
</evidence>
<proteinExistence type="predicted"/>